<accession>A0A2V2Z0A1</accession>
<evidence type="ECO:0000313" key="2">
    <source>
        <dbReference type="EMBL" id="PWW08575.1"/>
    </source>
</evidence>
<sequence length="294" mass="32116">MRQNGQGNRARLLLTAITLLSAVLLSSGCTTSMSNVDIDPPTSGFLHYLQQSSMANVSDNGYQIQASAIDGTDRLLSGSNELSIRVLNPSGEPVQQFAEDMTKLMHLIIVSRDLSSFQHLHPDYKGDGRFEATADFPAGGEYLLIEEFVPDNKPVTVTKQWMNVIGEKRASTELRPSRGTVQTVVDGLTATVSAMPDLDAVKAGQMVMLEYHLADAQTGEPAQLEPYLGTAGHCVILNEQADQYVHVHAVTEMSSGSNVMFHTEFPAAGKYRIWGQFQYQGKVVVIPFDVEVQP</sequence>
<name>A0A2V2Z0A1_9BACL</name>
<evidence type="ECO:0008006" key="4">
    <source>
        <dbReference type="Google" id="ProtNLM"/>
    </source>
</evidence>
<reference evidence="2 3" key="1">
    <citation type="submission" date="2018-05" db="EMBL/GenBank/DDBJ databases">
        <title>Genomic Encyclopedia of Type Strains, Phase III (KMG-III): the genomes of soil and plant-associated and newly described type strains.</title>
        <authorList>
            <person name="Whitman W."/>
        </authorList>
    </citation>
    <scope>NUCLEOTIDE SEQUENCE [LARGE SCALE GENOMIC DNA]</scope>
    <source>
        <strain evidence="2 3">CECT 5696</strain>
    </source>
</reference>
<feature type="chain" id="PRO_5039147687" description="YtkA-like protein" evidence="1">
    <location>
        <begin position="33"/>
        <end position="294"/>
    </location>
</feature>
<dbReference type="EMBL" id="QGTQ01000001">
    <property type="protein sequence ID" value="PWW08575.1"/>
    <property type="molecule type" value="Genomic_DNA"/>
</dbReference>
<evidence type="ECO:0000313" key="3">
    <source>
        <dbReference type="Proteomes" id="UP000246635"/>
    </source>
</evidence>
<dbReference type="PROSITE" id="PS51257">
    <property type="entry name" value="PROKAR_LIPOPROTEIN"/>
    <property type="match status" value="1"/>
</dbReference>
<keyword evidence="1" id="KW-0732">Signal</keyword>
<dbReference type="AlphaFoldDB" id="A0A2V2Z0A1"/>
<protein>
    <recommendedName>
        <fullName evidence="4">YtkA-like protein</fullName>
    </recommendedName>
</protein>
<keyword evidence="3" id="KW-1185">Reference proteome</keyword>
<feature type="signal peptide" evidence="1">
    <location>
        <begin position="1"/>
        <end position="32"/>
    </location>
</feature>
<dbReference type="Proteomes" id="UP000246635">
    <property type="component" value="Unassembled WGS sequence"/>
</dbReference>
<organism evidence="2 3">
    <name type="scientific">Paenibacillus cellulosilyticus</name>
    <dbReference type="NCBI Taxonomy" id="375489"/>
    <lineage>
        <taxon>Bacteria</taxon>
        <taxon>Bacillati</taxon>
        <taxon>Bacillota</taxon>
        <taxon>Bacilli</taxon>
        <taxon>Bacillales</taxon>
        <taxon>Paenibacillaceae</taxon>
        <taxon>Paenibacillus</taxon>
    </lineage>
</organism>
<proteinExistence type="predicted"/>
<comment type="caution">
    <text evidence="2">The sequence shown here is derived from an EMBL/GenBank/DDBJ whole genome shotgun (WGS) entry which is preliminary data.</text>
</comment>
<evidence type="ECO:0000256" key="1">
    <source>
        <dbReference type="SAM" id="SignalP"/>
    </source>
</evidence>
<gene>
    <name evidence="2" type="ORF">DFQ01_101298</name>
</gene>